<proteinExistence type="predicted"/>
<name>A0A8K0MW66_COCNU</name>
<dbReference type="Gene3D" id="1.20.920.10">
    <property type="entry name" value="Bromodomain-like"/>
    <property type="match status" value="1"/>
</dbReference>
<dbReference type="SUPFAM" id="SSF47370">
    <property type="entry name" value="Bromodomain"/>
    <property type="match status" value="1"/>
</dbReference>
<protein>
    <submittedName>
        <fullName evidence="5">Transcriptional activator SPT7</fullName>
    </submittedName>
</protein>
<dbReference type="InterPro" id="IPR001487">
    <property type="entry name" value="Bromodomain"/>
</dbReference>
<dbReference type="EMBL" id="CM017872">
    <property type="protein sequence ID" value="KAG1328180.1"/>
    <property type="molecule type" value="Genomic_DNA"/>
</dbReference>
<evidence type="ECO:0000313" key="5">
    <source>
        <dbReference type="EMBL" id="KAG1328180.1"/>
    </source>
</evidence>
<dbReference type="PANTHER" id="PTHR47809">
    <property type="entry name" value="DNA-BINDING BROMODOMAIN-CONTAINING PROTEIN"/>
    <property type="match status" value="1"/>
</dbReference>
<feature type="compositionally biased region" description="Polar residues" evidence="3">
    <location>
        <begin position="158"/>
        <end position="172"/>
    </location>
</feature>
<feature type="region of interest" description="Disordered" evidence="3">
    <location>
        <begin position="99"/>
        <end position="118"/>
    </location>
</feature>
<accession>A0A8K0MW66</accession>
<evidence type="ECO:0000313" key="6">
    <source>
        <dbReference type="Proteomes" id="UP000797356"/>
    </source>
</evidence>
<feature type="compositionally biased region" description="Basic residues" evidence="3">
    <location>
        <begin position="137"/>
        <end position="147"/>
    </location>
</feature>
<evidence type="ECO:0000256" key="2">
    <source>
        <dbReference type="PROSITE-ProRule" id="PRU00035"/>
    </source>
</evidence>
<dbReference type="AlphaFoldDB" id="A0A8K0MW66"/>
<feature type="region of interest" description="Disordered" evidence="3">
    <location>
        <begin position="45"/>
        <end position="89"/>
    </location>
</feature>
<keyword evidence="6" id="KW-1185">Reference proteome</keyword>
<dbReference type="PROSITE" id="PS00633">
    <property type="entry name" value="BROMODOMAIN_1"/>
    <property type="match status" value="1"/>
</dbReference>
<feature type="region of interest" description="Disordered" evidence="3">
    <location>
        <begin position="470"/>
        <end position="507"/>
    </location>
</feature>
<dbReference type="PANTHER" id="PTHR47809:SF2">
    <property type="entry name" value="DNA-BINDING BROMODOMAIN-CONTAINING PROTEIN"/>
    <property type="match status" value="1"/>
</dbReference>
<dbReference type="InterPro" id="IPR036427">
    <property type="entry name" value="Bromodomain-like_sf"/>
</dbReference>
<feature type="domain" description="Bromo" evidence="4">
    <location>
        <begin position="293"/>
        <end position="366"/>
    </location>
</feature>
<feature type="compositionally biased region" description="Polar residues" evidence="3">
    <location>
        <begin position="100"/>
        <end position="118"/>
    </location>
</feature>
<dbReference type="SMART" id="SM00297">
    <property type="entry name" value="BROMO"/>
    <property type="match status" value="1"/>
</dbReference>
<feature type="compositionally biased region" description="Acidic residues" evidence="3">
    <location>
        <begin position="497"/>
        <end position="507"/>
    </location>
</feature>
<feature type="region of interest" description="Disordered" evidence="3">
    <location>
        <begin position="127"/>
        <end position="172"/>
    </location>
</feature>
<evidence type="ECO:0000256" key="1">
    <source>
        <dbReference type="ARBA" id="ARBA00023117"/>
    </source>
</evidence>
<dbReference type="PRINTS" id="PR00503">
    <property type="entry name" value="BROMODOMAIN"/>
</dbReference>
<feature type="compositionally biased region" description="Basic residues" evidence="3">
    <location>
        <begin position="55"/>
        <end position="73"/>
    </location>
</feature>
<evidence type="ECO:0000256" key="3">
    <source>
        <dbReference type="SAM" id="MobiDB-lite"/>
    </source>
</evidence>
<feature type="compositionally biased region" description="Basic and acidic residues" evidence="3">
    <location>
        <begin position="581"/>
        <end position="594"/>
    </location>
</feature>
<dbReference type="OrthoDB" id="21449at2759"/>
<sequence>MEKRVLKIKLKASGTRICTDSTPDLGTSGLLLKDAVFTGLASSSEENIPANNRKDMKRKRGPKAGHKKAKKKSLVNNPTLSPVHVNTEDDICLNQADDGQLNSEMDNESPSLGSDKLSTMSSIGADILNEKSTGKTGHSRVKVKLRSSRVLEPHRSYSDAQTPSNTEKSNPQVALEMNETAIEKEDSTYSDGQTSEKQNALSEQLPRKTGSIKIKSSRSLGLSNEIMQDKNLNKLSGPQILGQGNLVLADDEKHVDPSMPRNLRQGTIKLPSRDPRYKAKELSAALVVIKKVMKMEAAGPFNAPVNPVALGIPDYFDIIDTPMDFGTISHELEHGHKYMNSEDIYKDVQYIWENCYKYNNKGDYILDLMKRVKKNFMKYWLAAGLYSDMPSSGANENTQIEDVTCSGQEKLHPKSKTKHKRRRYGIDRHKSDCLCAVCVVRRRRKEREESSAVLESQMAVSNANLSQEFRVEEASPVDNPCSEDATSSLDRSPETDANVDVEEAENEQVMETPELMDVQEKEMVESEMELDHNSSGRNETLHSLPIENGTEDSNPLSQEEMEATQSGDQKDDTVVQQKEAAVAHHYREAQKKPGESSVRNQLIRMQENIVQEENHSMLWLCRSLFPSNLRSHPR</sequence>
<evidence type="ECO:0000259" key="4">
    <source>
        <dbReference type="PROSITE" id="PS50014"/>
    </source>
</evidence>
<dbReference type="InterPro" id="IPR018359">
    <property type="entry name" value="Bromodomain_CS"/>
</dbReference>
<feature type="region of interest" description="Disordered" evidence="3">
    <location>
        <begin position="184"/>
        <end position="212"/>
    </location>
</feature>
<dbReference type="Pfam" id="PF00439">
    <property type="entry name" value="Bromodomain"/>
    <property type="match status" value="1"/>
</dbReference>
<comment type="caution">
    <text evidence="5">The sequence shown here is derived from an EMBL/GenBank/DDBJ whole genome shotgun (WGS) entry which is preliminary data.</text>
</comment>
<feature type="compositionally biased region" description="Polar residues" evidence="3">
    <location>
        <begin position="551"/>
        <end position="567"/>
    </location>
</feature>
<dbReference type="PROSITE" id="PS50014">
    <property type="entry name" value="BROMODOMAIN_2"/>
    <property type="match status" value="1"/>
</dbReference>
<organism evidence="5 6">
    <name type="scientific">Cocos nucifera</name>
    <name type="common">Coconut palm</name>
    <dbReference type="NCBI Taxonomy" id="13894"/>
    <lineage>
        <taxon>Eukaryota</taxon>
        <taxon>Viridiplantae</taxon>
        <taxon>Streptophyta</taxon>
        <taxon>Embryophyta</taxon>
        <taxon>Tracheophyta</taxon>
        <taxon>Spermatophyta</taxon>
        <taxon>Magnoliopsida</taxon>
        <taxon>Liliopsida</taxon>
        <taxon>Arecaceae</taxon>
        <taxon>Arecoideae</taxon>
        <taxon>Cocoseae</taxon>
        <taxon>Attaleinae</taxon>
        <taxon>Cocos</taxon>
    </lineage>
</organism>
<feature type="compositionally biased region" description="Polar residues" evidence="3">
    <location>
        <begin position="189"/>
        <end position="202"/>
    </location>
</feature>
<feature type="region of interest" description="Disordered" evidence="3">
    <location>
        <begin position="529"/>
        <end position="599"/>
    </location>
</feature>
<dbReference type="Proteomes" id="UP000797356">
    <property type="component" value="Chromosome 1"/>
</dbReference>
<gene>
    <name evidence="5" type="ORF">COCNU_01G021140</name>
</gene>
<reference evidence="5" key="2">
    <citation type="submission" date="2019-07" db="EMBL/GenBank/DDBJ databases">
        <authorList>
            <person name="Yang Y."/>
            <person name="Bocs S."/>
            <person name="Baudouin L."/>
        </authorList>
    </citation>
    <scope>NUCLEOTIDE SEQUENCE</scope>
    <source>
        <tissue evidence="5">Spear leaf of Hainan Tall coconut</tissue>
    </source>
</reference>
<keyword evidence="1 2" id="KW-0103">Bromodomain</keyword>
<reference evidence="5" key="1">
    <citation type="journal article" date="2017" name="Gigascience">
        <title>The genome draft of coconut (Cocos nucifera).</title>
        <authorList>
            <person name="Xiao Y."/>
            <person name="Xu P."/>
            <person name="Fan H."/>
            <person name="Baudouin L."/>
            <person name="Xia W."/>
            <person name="Bocs S."/>
            <person name="Xu J."/>
            <person name="Li Q."/>
            <person name="Guo A."/>
            <person name="Zhou L."/>
            <person name="Li J."/>
            <person name="Wu Y."/>
            <person name="Ma Z."/>
            <person name="Armero A."/>
            <person name="Issali A.E."/>
            <person name="Liu N."/>
            <person name="Peng M."/>
            <person name="Yang Y."/>
        </authorList>
    </citation>
    <scope>NUCLEOTIDE SEQUENCE</scope>
    <source>
        <tissue evidence="5">Spear leaf of Hainan Tall coconut</tissue>
    </source>
</reference>